<name>A0AAD9Y249_COLKA</name>
<evidence type="ECO:0000313" key="2">
    <source>
        <dbReference type="EMBL" id="KAK2732026.1"/>
    </source>
</evidence>
<proteinExistence type="predicted"/>
<dbReference type="AlphaFoldDB" id="A0AAD9Y249"/>
<evidence type="ECO:0000256" key="1">
    <source>
        <dbReference type="SAM" id="MobiDB-lite"/>
    </source>
</evidence>
<accession>A0AAD9Y249</accession>
<reference evidence="2" key="1">
    <citation type="submission" date="2023-02" db="EMBL/GenBank/DDBJ databases">
        <title>Colletotrichum kahawae CIFC_Que2 genome sequencing and assembly.</title>
        <authorList>
            <person name="Baroncelli R."/>
        </authorList>
    </citation>
    <scope>NUCLEOTIDE SEQUENCE</scope>
    <source>
        <strain evidence="2">CIFC_Que2</strain>
    </source>
</reference>
<gene>
    <name evidence="2" type="ORF">CKAH01_01972</name>
</gene>
<comment type="caution">
    <text evidence="2">The sequence shown here is derived from an EMBL/GenBank/DDBJ whole genome shotgun (WGS) entry which is preliminary data.</text>
</comment>
<dbReference type="EMBL" id="VYYT01000554">
    <property type="protein sequence ID" value="KAK2732026.1"/>
    <property type="molecule type" value="Genomic_DNA"/>
</dbReference>
<feature type="compositionally biased region" description="Polar residues" evidence="1">
    <location>
        <begin position="22"/>
        <end position="34"/>
    </location>
</feature>
<protein>
    <submittedName>
        <fullName evidence="2">Uncharacterized protein</fullName>
    </submittedName>
</protein>
<feature type="region of interest" description="Disordered" evidence="1">
    <location>
        <begin position="1"/>
        <end position="56"/>
    </location>
</feature>
<organism evidence="2 3">
    <name type="scientific">Colletotrichum kahawae</name>
    <name type="common">Coffee berry disease fungus</name>
    <dbReference type="NCBI Taxonomy" id="34407"/>
    <lineage>
        <taxon>Eukaryota</taxon>
        <taxon>Fungi</taxon>
        <taxon>Dikarya</taxon>
        <taxon>Ascomycota</taxon>
        <taxon>Pezizomycotina</taxon>
        <taxon>Sordariomycetes</taxon>
        <taxon>Hypocreomycetidae</taxon>
        <taxon>Glomerellales</taxon>
        <taxon>Glomerellaceae</taxon>
        <taxon>Colletotrichum</taxon>
        <taxon>Colletotrichum gloeosporioides species complex</taxon>
    </lineage>
</organism>
<sequence>MGHSRGAIPYRSGRRRRAREPTTPNNQSAVTTASGQQGGLGQPGQTRIMPKPMQTCSSPSWPCPGVPWPLPPRCDRLSGSCRRPVAWRVQWHVVQKCRCAVTCWHRVLRPQT</sequence>
<evidence type="ECO:0000313" key="3">
    <source>
        <dbReference type="Proteomes" id="UP001281614"/>
    </source>
</evidence>
<keyword evidence="3" id="KW-1185">Reference proteome</keyword>
<dbReference type="Proteomes" id="UP001281614">
    <property type="component" value="Unassembled WGS sequence"/>
</dbReference>